<gene>
    <name evidence="4" type="ORF">GCM10007320_07260</name>
</gene>
<name>A0ABQ3FXJ1_9BURK</name>
<keyword evidence="5" id="KW-1185">Reference proteome</keyword>
<organism evidence="4 5">
    <name type="scientific">Pseudorhodoferax aquiterrae</name>
    <dbReference type="NCBI Taxonomy" id="747304"/>
    <lineage>
        <taxon>Bacteria</taxon>
        <taxon>Pseudomonadati</taxon>
        <taxon>Pseudomonadota</taxon>
        <taxon>Betaproteobacteria</taxon>
        <taxon>Burkholderiales</taxon>
        <taxon>Comamonadaceae</taxon>
    </lineage>
</organism>
<reference evidence="5" key="1">
    <citation type="journal article" date="2019" name="Int. J. Syst. Evol. Microbiol.">
        <title>The Global Catalogue of Microorganisms (GCM) 10K type strain sequencing project: providing services to taxonomists for standard genome sequencing and annotation.</title>
        <authorList>
            <consortium name="The Broad Institute Genomics Platform"/>
            <consortium name="The Broad Institute Genome Sequencing Center for Infectious Disease"/>
            <person name="Wu L."/>
            <person name="Ma J."/>
        </authorList>
    </citation>
    <scope>NUCLEOTIDE SEQUENCE [LARGE SCALE GENOMIC DNA]</scope>
    <source>
        <strain evidence="5">KCTC 23314</strain>
    </source>
</reference>
<protein>
    <recommendedName>
        <fullName evidence="6">Alpha/beta hydrolase</fullName>
    </recommendedName>
</protein>
<feature type="signal peptide" evidence="3">
    <location>
        <begin position="1"/>
        <end position="31"/>
    </location>
</feature>
<sequence length="304" mass="32568">MACSIPSFSVSAPRRSLLLTLAAIGLQACTAAPPAATPYRSESFGLASADGQRHYRVQLLLPDARPPARGHPLLVMLDGNAAFDALGHELLARQAQSSPLAIATLGYETAQGLDLAARAFDYTPPVPGETPTWDDARRQRPGGGADLFLDLVAQQVLPELHRRAPCDPARTTLWGHSYGGLLALYTLFTRPQLFTRYAAADPSLWWHDGYLLSVEQRARPLPPGRPTQLLLMAGGAGTATRSQRPGMDGEARNRRAMLSEATPQLAERQARRAGLATTYQPFPGVGHGPMRPASIPPTLAFAAA</sequence>
<proteinExistence type="inferred from homology"/>
<dbReference type="Pfam" id="PF00756">
    <property type="entry name" value="Esterase"/>
    <property type="match status" value="1"/>
</dbReference>
<dbReference type="EMBL" id="BMYK01000002">
    <property type="protein sequence ID" value="GHC71835.1"/>
    <property type="molecule type" value="Genomic_DNA"/>
</dbReference>
<dbReference type="InterPro" id="IPR000801">
    <property type="entry name" value="Esterase-like"/>
</dbReference>
<evidence type="ECO:0000256" key="2">
    <source>
        <dbReference type="ARBA" id="ARBA00022801"/>
    </source>
</evidence>
<evidence type="ECO:0000313" key="5">
    <source>
        <dbReference type="Proteomes" id="UP000626210"/>
    </source>
</evidence>
<dbReference type="PANTHER" id="PTHR40841:SF2">
    <property type="entry name" value="SIDEROPHORE-DEGRADING ESTERASE (EUROFUNG)"/>
    <property type="match status" value="1"/>
</dbReference>
<keyword evidence="2" id="KW-0378">Hydrolase</keyword>
<evidence type="ECO:0000256" key="3">
    <source>
        <dbReference type="SAM" id="SignalP"/>
    </source>
</evidence>
<dbReference type="Proteomes" id="UP000626210">
    <property type="component" value="Unassembled WGS sequence"/>
</dbReference>
<dbReference type="Gene3D" id="3.40.50.1820">
    <property type="entry name" value="alpha/beta hydrolase"/>
    <property type="match status" value="1"/>
</dbReference>
<feature type="chain" id="PRO_5047438734" description="Alpha/beta hydrolase" evidence="3">
    <location>
        <begin position="32"/>
        <end position="304"/>
    </location>
</feature>
<dbReference type="InterPro" id="IPR029058">
    <property type="entry name" value="AB_hydrolase_fold"/>
</dbReference>
<comment type="caution">
    <text evidence="4">The sequence shown here is derived from an EMBL/GenBank/DDBJ whole genome shotgun (WGS) entry which is preliminary data.</text>
</comment>
<dbReference type="PANTHER" id="PTHR40841">
    <property type="entry name" value="SIDEROPHORE TRIACETYLFUSARININE C ESTERASE"/>
    <property type="match status" value="1"/>
</dbReference>
<comment type="similarity">
    <text evidence="1">Belongs to the esterase D family.</text>
</comment>
<evidence type="ECO:0008006" key="6">
    <source>
        <dbReference type="Google" id="ProtNLM"/>
    </source>
</evidence>
<dbReference type="InterPro" id="IPR052558">
    <property type="entry name" value="Siderophore_Hydrolase_D"/>
</dbReference>
<dbReference type="RefSeq" id="WP_189685666.1">
    <property type="nucleotide sequence ID" value="NZ_BMYK01000002.1"/>
</dbReference>
<accession>A0ABQ3FXJ1</accession>
<evidence type="ECO:0000313" key="4">
    <source>
        <dbReference type="EMBL" id="GHC71835.1"/>
    </source>
</evidence>
<evidence type="ECO:0000256" key="1">
    <source>
        <dbReference type="ARBA" id="ARBA00005622"/>
    </source>
</evidence>
<keyword evidence="3" id="KW-0732">Signal</keyword>
<dbReference type="SUPFAM" id="SSF53474">
    <property type="entry name" value="alpha/beta-Hydrolases"/>
    <property type="match status" value="1"/>
</dbReference>